<gene>
    <name evidence="6" type="ORF">IAD15_07800</name>
</gene>
<name>A0A9D1HNK4_9FIRM</name>
<dbReference type="SUPFAM" id="SSF52540">
    <property type="entry name" value="P-loop containing nucleoside triphosphate hydrolases"/>
    <property type="match status" value="1"/>
</dbReference>
<dbReference type="GO" id="GO:0016887">
    <property type="term" value="F:ATP hydrolysis activity"/>
    <property type="evidence" value="ECO:0007669"/>
    <property type="project" value="InterPro"/>
</dbReference>
<dbReference type="InterPro" id="IPR050763">
    <property type="entry name" value="ABC_transporter_ATP-binding"/>
</dbReference>
<evidence type="ECO:0000256" key="4">
    <source>
        <dbReference type="ARBA" id="ARBA00022840"/>
    </source>
</evidence>
<dbReference type="AlphaFoldDB" id="A0A9D1HNK4"/>
<dbReference type="PROSITE" id="PS00211">
    <property type="entry name" value="ABC_TRANSPORTER_1"/>
    <property type="match status" value="1"/>
</dbReference>
<reference evidence="6" key="1">
    <citation type="submission" date="2020-10" db="EMBL/GenBank/DDBJ databases">
        <authorList>
            <person name="Gilroy R."/>
        </authorList>
    </citation>
    <scope>NUCLEOTIDE SEQUENCE</scope>
    <source>
        <strain evidence="6">CHK195-11698</strain>
    </source>
</reference>
<keyword evidence="2" id="KW-0813">Transport</keyword>
<dbReference type="InterPro" id="IPR003593">
    <property type="entry name" value="AAA+_ATPase"/>
</dbReference>
<dbReference type="PROSITE" id="PS50893">
    <property type="entry name" value="ABC_TRANSPORTER_2"/>
    <property type="match status" value="1"/>
</dbReference>
<evidence type="ECO:0000259" key="5">
    <source>
        <dbReference type="PROSITE" id="PS50893"/>
    </source>
</evidence>
<dbReference type="GO" id="GO:0005524">
    <property type="term" value="F:ATP binding"/>
    <property type="evidence" value="ECO:0007669"/>
    <property type="project" value="UniProtKB-KW"/>
</dbReference>
<comment type="caution">
    <text evidence="6">The sequence shown here is derived from an EMBL/GenBank/DDBJ whole genome shotgun (WGS) entry which is preliminary data.</text>
</comment>
<dbReference type="Pfam" id="PF00005">
    <property type="entry name" value="ABC_tran"/>
    <property type="match status" value="1"/>
</dbReference>
<keyword evidence="4 6" id="KW-0067">ATP-binding</keyword>
<dbReference type="InterPro" id="IPR025302">
    <property type="entry name" value="DrrA1/2-like_C"/>
</dbReference>
<dbReference type="Gene3D" id="3.40.50.300">
    <property type="entry name" value="P-loop containing nucleotide triphosphate hydrolases"/>
    <property type="match status" value="1"/>
</dbReference>
<evidence type="ECO:0000256" key="1">
    <source>
        <dbReference type="ARBA" id="ARBA00005417"/>
    </source>
</evidence>
<dbReference type="PANTHER" id="PTHR42711">
    <property type="entry name" value="ABC TRANSPORTER ATP-BINDING PROTEIN"/>
    <property type="match status" value="1"/>
</dbReference>
<keyword evidence="3" id="KW-0547">Nucleotide-binding</keyword>
<dbReference type="PANTHER" id="PTHR42711:SF5">
    <property type="entry name" value="ABC TRANSPORTER ATP-BINDING PROTEIN NATA"/>
    <property type="match status" value="1"/>
</dbReference>
<evidence type="ECO:0000313" key="7">
    <source>
        <dbReference type="Proteomes" id="UP000824175"/>
    </source>
</evidence>
<dbReference type="Pfam" id="PF13732">
    <property type="entry name" value="DrrA1-3_C"/>
    <property type="match status" value="1"/>
</dbReference>
<evidence type="ECO:0000313" key="6">
    <source>
        <dbReference type="EMBL" id="HIU13955.1"/>
    </source>
</evidence>
<dbReference type="InterPro" id="IPR027417">
    <property type="entry name" value="P-loop_NTPase"/>
</dbReference>
<dbReference type="SMART" id="SM00382">
    <property type="entry name" value="AAA"/>
    <property type="match status" value="1"/>
</dbReference>
<reference evidence="6" key="2">
    <citation type="journal article" date="2021" name="PeerJ">
        <title>Extensive microbial diversity within the chicken gut microbiome revealed by metagenomics and culture.</title>
        <authorList>
            <person name="Gilroy R."/>
            <person name="Ravi A."/>
            <person name="Getino M."/>
            <person name="Pursley I."/>
            <person name="Horton D.L."/>
            <person name="Alikhan N.F."/>
            <person name="Baker D."/>
            <person name="Gharbi K."/>
            <person name="Hall N."/>
            <person name="Watson M."/>
            <person name="Adriaenssens E.M."/>
            <person name="Foster-Nyarko E."/>
            <person name="Jarju S."/>
            <person name="Secka A."/>
            <person name="Antonio M."/>
            <person name="Oren A."/>
            <person name="Chaudhuri R.R."/>
            <person name="La Ragione R."/>
            <person name="Hildebrand F."/>
            <person name="Pallen M.J."/>
        </authorList>
    </citation>
    <scope>NUCLEOTIDE SEQUENCE</scope>
    <source>
        <strain evidence="6">CHK195-11698</strain>
    </source>
</reference>
<evidence type="ECO:0000256" key="3">
    <source>
        <dbReference type="ARBA" id="ARBA00022741"/>
    </source>
</evidence>
<comment type="similarity">
    <text evidence="1">Belongs to the ABC transporter superfamily.</text>
</comment>
<protein>
    <submittedName>
        <fullName evidence="6">ATP-binding cassette domain-containing protein</fullName>
    </submittedName>
</protein>
<dbReference type="Proteomes" id="UP000824175">
    <property type="component" value="Unassembled WGS sequence"/>
</dbReference>
<proteinExistence type="inferred from homology"/>
<sequence length="298" mass="33580">MRLEVKDLHKSYSGNEVLHGISFQVESGRALGLLGRNGAGKTTTIRIIMNVFNKDSGSIEIDGKPFHVNEYKIGYLPEERGLYPKRTVMEQLVFFGCLRGMSKAQARSSAKYYLERLEIAEYANRKLETLSKGNQQKIQLAQTLITDPDLVIFDEPFSGLDPVNAKLLKDLVQECIEKGKLVIFSSHQMNYVEEFCEDVVIIHHGNIVLNGDLQAIKQDFGRGRLVLSTTVDDKIITQLPGVKQIVPGKHELIIELEQGYEAQAFLETLVKQRIPVLRFGMYEPSLTEIFVEKAGDHA</sequence>
<feature type="domain" description="ABC transporter" evidence="5">
    <location>
        <begin position="3"/>
        <end position="229"/>
    </location>
</feature>
<evidence type="ECO:0000256" key="2">
    <source>
        <dbReference type="ARBA" id="ARBA00022448"/>
    </source>
</evidence>
<dbReference type="InterPro" id="IPR017871">
    <property type="entry name" value="ABC_transporter-like_CS"/>
</dbReference>
<accession>A0A9D1HNK4</accession>
<dbReference type="EMBL" id="DVMJ01000065">
    <property type="protein sequence ID" value="HIU13955.1"/>
    <property type="molecule type" value="Genomic_DNA"/>
</dbReference>
<organism evidence="6 7">
    <name type="scientific">Candidatus Fimiplasma intestinipullorum</name>
    <dbReference type="NCBI Taxonomy" id="2840825"/>
    <lineage>
        <taxon>Bacteria</taxon>
        <taxon>Bacillati</taxon>
        <taxon>Bacillota</taxon>
        <taxon>Clostridia</taxon>
        <taxon>Eubacteriales</taxon>
        <taxon>Candidatus Fimiplasma</taxon>
    </lineage>
</organism>
<dbReference type="InterPro" id="IPR003439">
    <property type="entry name" value="ABC_transporter-like_ATP-bd"/>
</dbReference>